<dbReference type="PANTHER" id="PTHR37947:SF2">
    <property type="entry name" value="VON WILLEBRAND FACTOR TYPE A"/>
    <property type="match status" value="1"/>
</dbReference>
<protein>
    <submittedName>
        <fullName evidence="1">Uncharacterized protein</fullName>
    </submittedName>
</protein>
<feature type="non-terminal residue" evidence="1">
    <location>
        <position position="133"/>
    </location>
</feature>
<proteinExistence type="predicted"/>
<dbReference type="PANTHER" id="PTHR37947">
    <property type="entry name" value="BLL2462 PROTEIN"/>
    <property type="match status" value="1"/>
</dbReference>
<organism evidence="1">
    <name type="scientific">marine sediment metagenome</name>
    <dbReference type="NCBI Taxonomy" id="412755"/>
    <lineage>
        <taxon>unclassified sequences</taxon>
        <taxon>metagenomes</taxon>
        <taxon>ecological metagenomes</taxon>
    </lineage>
</organism>
<evidence type="ECO:0000313" key="1">
    <source>
        <dbReference type="EMBL" id="GAI46787.1"/>
    </source>
</evidence>
<dbReference type="EMBL" id="BARV01042172">
    <property type="protein sequence ID" value="GAI46787.1"/>
    <property type="molecule type" value="Genomic_DNA"/>
</dbReference>
<dbReference type="AlphaFoldDB" id="X1NRV2"/>
<dbReference type="InterPro" id="IPR029062">
    <property type="entry name" value="Class_I_gatase-like"/>
</dbReference>
<feature type="non-terminal residue" evidence="1">
    <location>
        <position position="1"/>
    </location>
</feature>
<sequence length="133" mass="14679">AANNQVSGYTIVEGRPKLLLLTSQPEAISHFIHLLEKKEFQCEIRSIFNAPSSLDELQDYDACILDNISTFQLSQHQLNLFSRYIRDLGRGLIAVGGVNSFGLGGYQATVLEEVLPVYAGIQQKLISPTLSLV</sequence>
<reference evidence="1" key="1">
    <citation type="journal article" date="2014" name="Front. Microbiol.">
        <title>High frequency of phylogenetically diverse reductive dehalogenase-homologous genes in deep subseafloor sedimentary metagenomes.</title>
        <authorList>
            <person name="Kawai M."/>
            <person name="Futagami T."/>
            <person name="Toyoda A."/>
            <person name="Takaki Y."/>
            <person name="Nishi S."/>
            <person name="Hori S."/>
            <person name="Arai W."/>
            <person name="Tsubouchi T."/>
            <person name="Morono Y."/>
            <person name="Uchiyama I."/>
            <person name="Ito T."/>
            <person name="Fujiyama A."/>
            <person name="Inagaki F."/>
            <person name="Takami H."/>
        </authorList>
    </citation>
    <scope>NUCLEOTIDE SEQUENCE</scope>
    <source>
        <strain evidence="1">Expedition CK06-06</strain>
    </source>
</reference>
<accession>X1NRV2</accession>
<dbReference type="SUPFAM" id="SSF52317">
    <property type="entry name" value="Class I glutamine amidotransferase-like"/>
    <property type="match status" value="1"/>
</dbReference>
<gene>
    <name evidence="1" type="ORF">S06H3_63539</name>
</gene>
<name>X1NRV2_9ZZZZ</name>
<comment type="caution">
    <text evidence="1">The sequence shown here is derived from an EMBL/GenBank/DDBJ whole genome shotgun (WGS) entry which is preliminary data.</text>
</comment>
<dbReference type="Gene3D" id="3.40.50.880">
    <property type="match status" value="1"/>
</dbReference>